<gene>
    <name evidence="2" type="ORF">GCM10010365_23540</name>
</gene>
<dbReference type="AlphaFoldDB" id="A0A918PF00"/>
<name>A0A918PF00_9ACTN</name>
<evidence type="ECO:0000313" key="3">
    <source>
        <dbReference type="Proteomes" id="UP000622166"/>
    </source>
</evidence>
<comment type="caution">
    <text evidence="2">The sequence shown here is derived from an EMBL/GenBank/DDBJ whole genome shotgun (WGS) entry which is preliminary data.</text>
</comment>
<feature type="region of interest" description="Disordered" evidence="1">
    <location>
        <begin position="44"/>
        <end position="109"/>
    </location>
</feature>
<reference evidence="2" key="1">
    <citation type="journal article" date="2014" name="Int. J. Syst. Evol. Microbiol.">
        <title>Complete genome sequence of Corynebacterium casei LMG S-19264T (=DSM 44701T), isolated from a smear-ripened cheese.</title>
        <authorList>
            <consortium name="US DOE Joint Genome Institute (JGI-PGF)"/>
            <person name="Walter F."/>
            <person name="Albersmeier A."/>
            <person name="Kalinowski J."/>
            <person name="Ruckert C."/>
        </authorList>
    </citation>
    <scope>NUCLEOTIDE SEQUENCE</scope>
    <source>
        <strain evidence="2">JCM 4815</strain>
    </source>
</reference>
<dbReference type="EMBL" id="BMVW01000003">
    <property type="protein sequence ID" value="GGZ03924.1"/>
    <property type="molecule type" value="Genomic_DNA"/>
</dbReference>
<evidence type="ECO:0000313" key="2">
    <source>
        <dbReference type="EMBL" id="GGZ03924.1"/>
    </source>
</evidence>
<protein>
    <submittedName>
        <fullName evidence="2">Uncharacterized protein</fullName>
    </submittedName>
</protein>
<organism evidence="2 3">
    <name type="scientific">Streptomyces poonensis</name>
    <dbReference type="NCBI Taxonomy" id="68255"/>
    <lineage>
        <taxon>Bacteria</taxon>
        <taxon>Bacillati</taxon>
        <taxon>Actinomycetota</taxon>
        <taxon>Actinomycetes</taxon>
        <taxon>Kitasatosporales</taxon>
        <taxon>Streptomycetaceae</taxon>
        <taxon>Streptomyces</taxon>
    </lineage>
</organism>
<proteinExistence type="predicted"/>
<evidence type="ECO:0000256" key="1">
    <source>
        <dbReference type="SAM" id="MobiDB-lite"/>
    </source>
</evidence>
<sequence length="109" mass="11512">MRTMPPVTLIATLATTEASDARRTLGGSSDAVALHLHHEIAVRRRHETAPVSAGVGLDLGDDTPPAYPTTSTPCCDVGPGQGRSTRGIRWIDSGRPSKRERAAMGGPRE</sequence>
<accession>A0A918PF00</accession>
<reference evidence="2" key="2">
    <citation type="submission" date="2020-09" db="EMBL/GenBank/DDBJ databases">
        <authorList>
            <person name="Sun Q."/>
            <person name="Ohkuma M."/>
        </authorList>
    </citation>
    <scope>NUCLEOTIDE SEQUENCE</scope>
    <source>
        <strain evidence="2">JCM 4815</strain>
    </source>
</reference>
<dbReference type="RefSeq" id="WP_189858008.1">
    <property type="nucleotide sequence ID" value="NZ_BMVW01000003.1"/>
</dbReference>
<keyword evidence="3" id="KW-1185">Reference proteome</keyword>
<feature type="compositionally biased region" description="Basic and acidic residues" evidence="1">
    <location>
        <begin position="95"/>
        <end position="109"/>
    </location>
</feature>
<dbReference type="Proteomes" id="UP000622166">
    <property type="component" value="Unassembled WGS sequence"/>
</dbReference>